<reference evidence="4 5" key="1">
    <citation type="submission" date="2019-07" db="EMBL/GenBank/DDBJ databases">
        <title>Draft genome assembly of a fouling barnacle, Amphibalanus amphitrite (Darwin, 1854): The first reference genome for Thecostraca.</title>
        <authorList>
            <person name="Kim W."/>
        </authorList>
    </citation>
    <scope>NUCLEOTIDE SEQUENCE [LARGE SCALE GENOMIC DNA]</scope>
    <source>
        <strain evidence="4">SNU_AA5</strain>
        <tissue evidence="4">Soma without cirri and trophi</tissue>
    </source>
</reference>
<sequence>MRAVLALLAALLARWPAALGQQPATLSSQLSGTLPPETFAVRPAPFLVASRGHLVSASDELGRAPADTECECLTRCFLNDQCFSFSYEPASSDCRLGWRRGHRNSTEPGSGLFRVRPGLARLDDFCWSDDECSRVTPASRCQDAVCVAGDGSDGTAGTAGGMASTEGSAATDGSGEEQHVEPPTGLKCNLHTDGAAVSLVSDARDRWTAAPVSAAGEVSVCPADTVVTGLFDTSGRLETVELLLCAPLVDGMLVSDRCYNLPTKPNSGWGTQTAEAEGSSQCHLVAGEAWAVVGLAINTDGTDTWVGALRCCRVDAA</sequence>
<accession>A0A6A4XAQ0</accession>
<evidence type="ECO:0000256" key="2">
    <source>
        <dbReference type="SAM" id="SignalP"/>
    </source>
</evidence>
<dbReference type="Proteomes" id="UP000440578">
    <property type="component" value="Unassembled WGS sequence"/>
</dbReference>
<organism evidence="4 5">
    <name type="scientific">Amphibalanus amphitrite</name>
    <name type="common">Striped barnacle</name>
    <name type="synonym">Balanus amphitrite</name>
    <dbReference type="NCBI Taxonomy" id="1232801"/>
    <lineage>
        <taxon>Eukaryota</taxon>
        <taxon>Metazoa</taxon>
        <taxon>Ecdysozoa</taxon>
        <taxon>Arthropoda</taxon>
        <taxon>Crustacea</taxon>
        <taxon>Multicrustacea</taxon>
        <taxon>Cirripedia</taxon>
        <taxon>Thoracica</taxon>
        <taxon>Thoracicalcarea</taxon>
        <taxon>Balanomorpha</taxon>
        <taxon>Balanoidea</taxon>
        <taxon>Balanidae</taxon>
        <taxon>Amphibalaninae</taxon>
        <taxon>Amphibalanus</taxon>
    </lineage>
</organism>
<feature type="domain" description="Apple" evidence="3">
    <location>
        <begin position="66"/>
        <end position="103"/>
    </location>
</feature>
<evidence type="ECO:0000259" key="3">
    <source>
        <dbReference type="Pfam" id="PF00024"/>
    </source>
</evidence>
<feature type="region of interest" description="Disordered" evidence="1">
    <location>
        <begin position="154"/>
        <end position="184"/>
    </location>
</feature>
<comment type="caution">
    <text evidence="4">The sequence shown here is derived from an EMBL/GenBank/DDBJ whole genome shotgun (WGS) entry which is preliminary data.</text>
</comment>
<dbReference type="Pfam" id="PF00024">
    <property type="entry name" value="PAN_1"/>
    <property type="match status" value="1"/>
</dbReference>
<proteinExistence type="predicted"/>
<evidence type="ECO:0000256" key="1">
    <source>
        <dbReference type="SAM" id="MobiDB-lite"/>
    </source>
</evidence>
<gene>
    <name evidence="4" type="ORF">FJT64_016102</name>
</gene>
<feature type="signal peptide" evidence="2">
    <location>
        <begin position="1"/>
        <end position="20"/>
    </location>
</feature>
<dbReference type="EMBL" id="VIIS01000097">
    <property type="protein sequence ID" value="KAF0313350.1"/>
    <property type="molecule type" value="Genomic_DNA"/>
</dbReference>
<feature type="chain" id="PRO_5025576073" description="Apple domain-containing protein" evidence="2">
    <location>
        <begin position="21"/>
        <end position="317"/>
    </location>
</feature>
<dbReference type="AlphaFoldDB" id="A0A6A4XAQ0"/>
<evidence type="ECO:0000313" key="5">
    <source>
        <dbReference type="Proteomes" id="UP000440578"/>
    </source>
</evidence>
<dbReference type="InterPro" id="IPR003609">
    <property type="entry name" value="Pan_app"/>
</dbReference>
<dbReference type="OrthoDB" id="6366701at2759"/>
<keyword evidence="5" id="KW-1185">Reference proteome</keyword>
<protein>
    <recommendedName>
        <fullName evidence="3">Apple domain-containing protein</fullName>
    </recommendedName>
</protein>
<name>A0A6A4XAQ0_AMPAM</name>
<evidence type="ECO:0000313" key="4">
    <source>
        <dbReference type="EMBL" id="KAF0313350.1"/>
    </source>
</evidence>
<feature type="compositionally biased region" description="Low complexity" evidence="1">
    <location>
        <begin position="161"/>
        <end position="171"/>
    </location>
</feature>
<keyword evidence="2" id="KW-0732">Signal</keyword>